<proteinExistence type="predicted"/>
<dbReference type="Pfam" id="PF14035">
    <property type="entry name" value="YlzJ"/>
    <property type="match status" value="1"/>
</dbReference>
<evidence type="ECO:0000313" key="2">
    <source>
        <dbReference type="Proteomes" id="UP001595772"/>
    </source>
</evidence>
<comment type="caution">
    <text evidence="1">The sequence shown here is derived from an EMBL/GenBank/DDBJ whole genome shotgun (WGS) entry which is preliminary data.</text>
</comment>
<sequence>MILYTPLAHNDIFPTEMDAYTGIESVSYKGRTVYAERMQDGSYQIQQLISSDPQDFLNSEFSPGRILN</sequence>
<reference evidence="2" key="1">
    <citation type="journal article" date="2019" name="Int. J. Syst. Evol. Microbiol.">
        <title>The Global Catalogue of Microorganisms (GCM) 10K type strain sequencing project: providing services to taxonomists for standard genome sequencing and annotation.</title>
        <authorList>
            <consortium name="The Broad Institute Genomics Platform"/>
            <consortium name="The Broad Institute Genome Sequencing Center for Infectious Disease"/>
            <person name="Wu L."/>
            <person name="Ma J."/>
        </authorList>
    </citation>
    <scope>NUCLEOTIDE SEQUENCE [LARGE SCALE GENOMIC DNA]</scope>
    <source>
        <strain evidence="2">IBRC-M 10703</strain>
    </source>
</reference>
<accession>A0ABV8GWZ1</accession>
<protein>
    <submittedName>
        <fullName evidence="1">YlzJ-like family protein</fullName>
    </submittedName>
</protein>
<name>A0ABV8GWZ1_9BACI</name>
<keyword evidence="2" id="KW-1185">Reference proteome</keyword>
<dbReference type="Proteomes" id="UP001595772">
    <property type="component" value="Unassembled WGS sequence"/>
</dbReference>
<evidence type="ECO:0000313" key="1">
    <source>
        <dbReference type="EMBL" id="MFC4023095.1"/>
    </source>
</evidence>
<organism evidence="1 2">
    <name type="scientific">Oceanobacillus longus</name>
    <dbReference type="NCBI Taxonomy" id="930120"/>
    <lineage>
        <taxon>Bacteria</taxon>
        <taxon>Bacillati</taxon>
        <taxon>Bacillota</taxon>
        <taxon>Bacilli</taxon>
        <taxon>Bacillales</taxon>
        <taxon>Bacillaceae</taxon>
        <taxon>Oceanobacillus</taxon>
    </lineage>
</organism>
<dbReference type="EMBL" id="JBHSAO010000001">
    <property type="protein sequence ID" value="MFC4023095.1"/>
    <property type="molecule type" value="Genomic_DNA"/>
</dbReference>
<dbReference type="InterPro" id="IPR025619">
    <property type="entry name" value="YlzJ"/>
</dbReference>
<gene>
    <name evidence="1" type="ORF">ACFOUV_04595</name>
</gene>
<dbReference type="RefSeq" id="WP_379495574.1">
    <property type="nucleotide sequence ID" value="NZ_JBHSAO010000001.1"/>
</dbReference>